<keyword evidence="3 4" id="KW-0687">Ribonucleoprotein</keyword>
<dbReference type="NCBIfam" id="TIGR01024">
    <property type="entry name" value="rplS_bact"/>
    <property type="match status" value="1"/>
</dbReference>
<dbReference type="SUPFAM" id="SSF50104">
    <property type="entry name" value="Translation proteins SH3-like domain"/>
    <property type="match status" value="1"/>
</dbReference>
<comment type="function">
    <text evidence="4">This protein is located at the 30S-50S ribosomal subunit interface and may play a role in the structure and function of the aminoacyl-tRNA binding site.</text>
</comment>
<evidence type="ECO:0000313" key="6">
    <source>
        <dbReference type="Proteomes" id="UP000178501"/>
    </source>
</evidence>
<dbReference type="GO" id="GO:0006412">
    <property type="term" value="P:translation"/>
    <property type="evidence" value="ECO:0007669"/>
    <property type="project" value="InterPro"/>
</dbReference>
<dbReference type="EMBL" id="MHIK01000011">
    <property type="protein sequence ID" value="OGY52426.1"/>
    <property type="molecule type" value="Genomic_DNA"/>
</dbReference>
<dbReference type="Gene3D" id="2.30.30.790">
    <property type="match status" value="1"/>
</dbReference>
<comment type="similarity">
    <text evidence="1 4">Belongs to the bacterial ribosomal protein bL19 family.</text>
</comment>
<sequence length="127" mass="14492">MAEKKVKKVDHEDKLAKKKIEKEPLPELKPGMTVKVHQLITELGPKGEKQRIQVFEGIILAHQHGLESGATITVRKISEGIGVEKIFPLHSPNVIKIEPVKQARVRKAKLYYLRDYGKRLKEKQLAK</sequence>
<dbReference type="PANTHER" id="PTHR15680">
    <property type="entry name" value="RIBOSOMAL PROTEIN L19"/>
    <property type="match status" value="1"/>
</dbReference>
<dbReference type="Pfam" id="PF01245">
    <property type="entry name" value="Ribosomal_L19"/>
    <property type="match status" value="1"/>
</dbReference>
<evidence type="ECO:0000256" key="3">
    <source>
        <dbReference type="ARBA" id="ARBA00023274"/>
    </source>
</evidence>
<evidence type="ECO:0000256" key="2">
    <source>
        <dbReference type="ARBA" id="ARBA00022980"/>
    </source>
</evidence>
<dbReference type="Proteomes" id="UP000178501">
    <property type="component" value="Unassembled WGS sequence"/>
</dbReference>
<name>A0A1G1YKS0_9BACT</name>
<comment type="caution">
    <text evidence="5">The sequence shown here is derived from an EMBL/GenBank/DDBJ whole genome shotgun (WGS) entry which is preliminary data.</text>
</comment>
<dbReference type="GO" id="GO:0022625">
    <property type="term" value="C:cytosolic large ribosomal subunit"/>
    <property type="evidence" value="ECO:0007669"/>
    <property type="project" value="TreeGrafter"/>
</dbReference>
<dbReference type="GO" id="GO:0003735">
    <property type="term" value="F:structural constituent of ribosome"/>
    <property type="evidence" value="ECO:0007669"/>
    <property type="project" value="InterPro"/>
</dbReference>
<dbReference type="InterPro" id="IPR038657">
    <property type="entry name" value="Ribosomal_bL19_sf"/>
</dbReference>
<evidence type="ECO:0000256" key="1">
    <source>
        <dbReference type="ARBA" id="ARBA00005781"/>
    </source>
</evidence>
<protein>
    <recommendedName>
        <fullName evidence="4">50S ribosomal protein L19</fullName>
    </recommendedName>
</protein>
<dbReference type="PIRSF" id="PIRSF002191">
    <property type="entry name" value="Ribosomal_L19"/>
    <property type="match status" value="1"/>
</dbReference>
<reference evidence="5 6" key="1">
    <citation type="journal article" date="2016" name="Nat. Commun.">
        <title>Thousands of microbial genomes shed light on interconnected biogeochemical processes in an aquifer system.</title>
        <authorList>
            <person name="Anantharaman K."/>
            <person name="Brown C.T."/>
            <person name="Hug L.A."/>
            <person name="Sharon I."/>
            <person name="Castelle C.J."/>
            <person name="Probst A.J."/>
            <person name="Thomas B.C."/>
            <person name="Singh A."/>
            <person name="Wilkins M.J."/>
            <person name="Karaoz U."/>
            <person name="Brodie E.L."/>
            <person name="Williams K.H."/>
            <person name="Hubbard S.S."/>
            <person name="Banfield J.F."/>
        </authorList>
    </citation>
    <scope>NUCLEOTIDE SEQUENCE [LARGE SCALE GENOMIC DNA]</scope>
</reference>
<evidence type="ECO:0000256" key="4">
    <source>
        <dbReference type="RuleBase" id="RU000559"/>
    </source>
</evidence>
<organism evidence="5 6">
    <name type="scientific">Candidatus Buchananbacteria bacterium RIFCSPHIGHO2_02_FULL_45_11b</name>
    <dbReference type="NCBI Taxonomy" id="1797541"/>
    <lineage>
        <taxon>Bacteria</taxon>
        <taxon>Candidatus Buchananiibacteriota</taxon>
    </lineage>
</organism>
<proteinExistence type="inferred from homology"/>
<dbReference type="PANTHER" id="PTHR15680:SF9">
    <property type="entry name" value="LARGE RIBOSOMAL SUBUNIT PROTEIN BL19M"/>
    <property type="match status" value="1"/>
</dbReference>
<gene>
    <name evidence="5" type="ORF">A3J65_01440</name>
</gene>
<evidence type="ECO:0000313" key="5">
    <source>
        <dbReference type="EMBL" id="OGY52426.1"/>
    </source>
</evidence>
<dbReference type="InterPro" id="IPR008991">
    <property type="entry name" value="Translation_prot_SH3-like_sf"/>
</dbReference>
<dbReference type="AlphaFoldDB" id="A0A1G1YKS0"/>
<keyword evidence="2 5" id="KW-0689">Ribosomal protein</keyword>
<accession>A0A1G1YKS0</accession>
<dbReference type="PRINTS" id="PR00061">
    <property type="entry name" value="RIBOSOMALL19"/>
</dbReference>
<dbReference type="InterPro" id="IPR001857">
    <property type="entry name" value="Ribosomal_bL19"/>
</dbReference>